<gene>
    <name evidence="1" type="ORF">OC25_12605</name>
</gene>
<accession>A0A0C1D8D8</accession>
<dbReference type="EMBL" id="JSYN01000014">
    <property type="protein sequence ID" value="KIA93596.1"/>
    <property type="molecule type" value="Genomic_DNA"/>
</dbReference>
<dbReference type="RefSeq" id="WP_039476552.1">
    <property type="nucleotide sequence ID" value="NZ_JSYN01000014.1"/>
</dbReference>
<dbReference type="Proteomes" id="UP000031246">
    <property type="component" value="Unassembled WGS sequence"/>
</dbReference>
<keyword evidence="2" id="KW-1185">Reference proteome</keyword>
<sequence>MINLTLNPDVTLCCMAALSVVMFDICNREISLPLPIIANETSEQKEVREEIRYILEQQFSN</sequence>
<comment type="caution">
    <text evidence="1">The sequence shown here is derived from an EMBL/GenBank/DDBJ whole genome shotgun (WGS) entry which is preliminary data.</text>
</comment>
<name>A0A0C1D8D8_9SPHI</name>
<dbReference type="AlphaFoldDB" id="A0A0C1D8D8"/>
<organism evidence="1 2">
    <name type="scientific">Pedobacter kyungheensis</name>
    <dbReference type="NCBI Taxonomy" id="1069985"/>
    <lineage>
        <taxon>Bacteria</taxon>
        <taxon>Pseudomonadati</taxon>
        <taxon>Bacteroidota</taxon>
        <taxon>Sphingobacteriia</taxon>
        <taxon>Sphingobacteriales</taxon>
        <taxon>Sphingobacteriaceae</taxon>
        <taxon>Pedobacter</taxon>
    </lineage>
</organism>
<reference evidence="1 2" key="1">
    <citation type="submission" date="2014-10" db="EMBL/GenBank/DDBJ databases">
        <title>Pedobacter Kyungheensis.</title>
        <authorList>
            <person name="Anderson B.M."/>
            <person name="Newman J.D."/>
        </authorList>
    </citation>
    <scope>NUCLEOTIDE SEQUENCE [LARGE SCALE GENOMIC DNA]</scope>
    <source>
        <strain evidence="1 2">KACC 16221</strain>
    </source>
</reference>
<evidence type="ECO:0000313" key="1">
    <source>
        <dbReference type="EMBL" id="KIA93596.1"/>
    </source>
</evidence>
<protein>
    <submittedName>
        <fullName evidence="1">Uncharacterized protein</fullName>
    </submittedName>
</protein>
<dbReference type="OrthoDB" id="9916673at2"/>
<proteinExistence type="predicted"/>
<evidence type="ECO:0000313" key="2">
    <source>
        <dbReference type="Proteomes" id="UP000031246"/>
    </source>
</evidence>